<accession>A0ABX0IE41</accession>
<keyword evidence="2" id="KW-1185">Reference proteome</keyword>
<gene>
    <name evidence="1" type="ORF">G4L40_11970</name>
</gene>
<comment type="caution">
    <text evidence="1">The sequence shown here is derived from an EMBL/GenBank/DDBJ whole genome shotgun (WGS) entry which is preliminary data.</text>
</comment>
<name>A0ABX0IE41_9FLAO</name>
<protein>
    <submittedName>
        <fullName evidence="1">Uncharacterized protein</fullName>
    </submittedName>
</protein>
<organism evidence="1 2">
    <name type="scientific">Flavobacterium celericrescens</name>
    <dbReference type="NCBI Taxonomy" id="2709780"/>
    <lineage>
        <taxon>Bacteria</taxon>
        <taxon>Pseudomonadati</taxon>
        <taxon>Bacteroidota</taxon>
        <taxon>Flavobacteriia</taxon>
        <taxon>Flavobacteriales</taxon>
        <taxon>Flavobacteriaceae</taxon>
        <taxon>Flavobacterium</taxon>
    </lineage>
</organism>
<evidence type="ECO:0000313" key="1">
    <source>
        <dbReference type="EMBL" id="NHM05424.1"/>
    </source>
</evidence>
<proteinExistence type="predicted"/>
<dbReference type="Proteomes" id="UP000761423">
    <property type="component" value="Unassembled WGS sequence"/>
</dbReference>
<dbReference type="RefSeq" id="WP_166237442.1">
    <property type="nucleotide sequence ID" value="NZ_JAAJBV010000011.1"/>
</dbReference>
<evidence type="ECO:0000313" key="2">
    <source>
        <dbReference type="Proteomes" id="UP000761423"/>
    </source>
</evidence>
<reference evidence="1 2" key="1">
    <citation type="submission" date="2020-02" db="EMBL/GenBank/DDBJ databases">
        <authorList>
            <person name="Chen W.-M."/>
        </authorList>
    </citation>
    <scope>NUCLEOTIDE SEQUENCE [LARGE SCALE GENOMIC DNA]</scope>
    <source>
        <strain evidence="1 2">TWA-26</strain>
    </source>
</reference>
<dbReference type="EMBL" id="JAAJBV010000011">
    <property type="protein sequence ID" value="NHM05424.1"/>
    <property type="molecule type" value="Genomic_DNA"/>
</dbReference>
<sequence length="102" mass="10955">MSDFTITLDEAKTWAKSWRNNPPKALAKGHLIQGEALTELLGTAGVVNVRAYMGVDGTGTQKLMFVGVDASGNDLIDATHLIYDQTQPCPSCCDTNSPLFNP</sequence>